<evidence type="ECO:0000259" key="2">
    <source>
        <dbReference type="PROSITE" id="PS50003"/>
    </source>
</evidence>
<dbReference type="AlphaFoldDB" id="A0A9N9D3E2"/>
<dbReference type="SMART" id="SM00233">
    <property type="entry name" value="PH"/>
    <property type="match status" value="1"/>
</dbReference>
<keyword evidence="4" id="KW-1185">Reference proteome</keyword>
<accession>A0A9N9D3E2</accession>
<dbReference type="Pfam" id="PF00169">
    <property type="entry name" value="PH"/>
    <property type="match status" value="1"/>
</dbReference>
<dbReference type="SUPFAM" id="SSF50729">
    <property type="entry name" value="PH domain-like"/>
    <property type="match status" value="1"/>
</dbReference>
<gene>
    <name evidence="3" type="ORF">POCULU_LOCUS8596</name>
</gene>
<protein>
    <submittedName>
        <fullName evidence="3">6781_t:CDS:1</fullName>
    </submittedName>
</protein>
<dbReference type="OrthoDB" id="73680at2759"/>
<dbReference type="EMBL" id="CAJVPJ010002573">
    <property type="protein sequence ID" value="CAG8624775.1"/>
    <property type="molecule type" value="Genomic_DNA"/>
</dbReference>
<dbReference type="PANTHER" id="PTHR14336">
    <property type="entry name" value="TANDEM PH DOMAIN CONTAINING PROTEIN"/>
    <property type="match status" value="1"/>
</dbReference>
<evidence type="ECO:0000256" key="1">
    <source>
        <dbReference type="SAM" id="MobiDB-lite"/>
    </source>
</evidence>
<dbReference type="InterPro" id="IPR051707">
    <property type="entry name" value="PI-Interact_SigTrans_Reg"/>
</dbReference>
<evidence type="ECO:0000313" key="3">
    <source>
        <dbReference type="EMBL" id="CAG8624775.1"/>
    </source>
</evidence>
<dbReference type="PROSITE" id="PS50003">
    <property type="entry name" value="PH_DOMAIN"/>
    <property type="match status" value="1"/>
</dbReference>
<feature type="region of interest" description="Disordered" evidence="1">
    <location>
        <begin position="143"/>
        <end position="183"/>
    </location>
</feature>
<feature type="compositionally biased region" description="Polar residues" evidence="1">
    <location>
        <begin position="148"/>
        <end position="177"/>
    </location>
</feature>
<comment type="caution">
    <text evidence="3">The sequence shown here is derived from an EMBL/GenBank/DDBJ whole genome shotgun (WGS) entry which is preliminary data.</text>
</comment>
<reference evidence="3" key="1">
    <citation type="submission" date="2021-06" db="EMBL/GenBank/DDBJ databases">
        <authorList>
            <person name="Kallberg Y."/>
            <person name="Tangrot J."/>
            <person name="Rosling A."/>
        </authorList>
    </citation>
    <scope>NUCLEOTIDE SEQUENCE</scope>
    <source>
        <strain evidence="3">IA702</strain>
    </source>
</reference>
<evidence type="ECO:0000313" key="4">
    <source>
        <dbReference type="Proteomes" id="UP000789572"/>
    </source>
</evidence>
<feature type="domain" description="PH" evidence="2">
    <location>
        <begin position="7"/>
        <end position="124"/>
    </location>
</feature>
<proteinExistence type="predicted"/>
<dbReference type="InterPro" id="IPR001849">
    <property type="entry name" value="PH_domain"/>
</dbReference>
<sequence>MNSLPVEDSKCGWLTKLGGNALRKSWKRRWFVLRDSHLYYYRNQTDKDPSGVIPLVLYNTVTHDSTATKKSVNCIRIEKVFRSSDSISSTQSHRNYKPPPTFLAYADSEAEMQSWLEILQRRVGERNIVDIVLDRLDLHSSKHRRHNSISSYNDTASTLSSRPSIDSLNLETPSLGSRDSRKSSFESIHRDIMSYSSRPETPNSNLALGIGVPILRKPISYSCLQDRRITGKVMNAAAQSSHARNLSVTVKEGNVPRTSAPTIMVHDDDDSKAATPVQKAIIADEKSTDTLVLETDAGSPSTPMTSIFPSHLA</sequence>
<name>A0A9N9D3E2_9GLOM</name>
<dbReference type="Gene3D" id="2.30.29.30">
    <property type="entry name" value="Pleckstrin-homology domain (PH domain)/Phosphotyrosine-binding domain (PTB)"/>
    <property type="match status" value="1"/>
</dbReference>
<dbReference type="Proteomes" id="UP000789572">
    <property type="component" value="Unassembled WGS sequence"/>
</dbReference>
<dbReference type="InterPro" id="IPR011993">
    <property type="entry name" value="PH-like_dom_sf"/>
</dbReference>
<organism evidence="3 4">
    <name type="scientific">Paraglomus occultum</name>
    <dbReference type="NCBI Taxonomy" id="144539"/>
    <lineage>
        <taxon>Eukaryota</taxon>
        <taxon>Fungi</taxon>
        <taxon>Fungi incertae sedis</taxon>
        <taxon>Mucoromycota</taxon>
        <taxon>Glomeromycotina</taxon>
        <taxon>Glomeromycetes</taxon>
        <taxon>Paraglomerales</taxon>
        <taxon>Paraglomeraceae</taxon>
        <taxon>Paraglomus</taxon>
    </lineage>
</organism>